<dbReference type="InterPro" id="IPR051060">
    <property type="entry name" value="Carbamoyltrans_HypF-like"/>
</dbReference>
<dbReference type="InterPro" id="IPR036046">
    <property type="entry name" value="Acylphosphatase-like_dom_sf"/>
</dbReference>
<dbReference type="InterPro" id="IPR055128">
    <property type="entry name" value="HypF_C_2"/>
</dbReference>
<keyword evidence="4" id="KW-0479">Metal-binding</keyword>
<dbReference type="GO" id="GO:0008270">
    <property type="term" value="F:zinc ion binding"/>
    <property type="evidence" value="ECO:0007669"/>
    <property type="project" value="UniProtKB-KW"/>
</dbReference>
<comment type="catalytic activity">
    <reaction evidence="9">
        <text>an acyl phosphate + H2O = a carboxylate + phosphate + H(+)</text>
        <dbReference type="Rhea" id="RHEA:14965"/>
        <dbReference type="ChEBI" id="CHEBI:15377"/>
        <dbReference type="ChEBI" id="CHEBI:15378"/>
        <dbReference type="ChEBI" id="CHEBI:29067"/>
        <dbReference type="ChEBI" id="CHEBI:43474"/>
        <dbReference type="ChEBI" id="CHEBI:59918"/>
        <dbReference type="EC" id="3.6.1.7"/>
    </reaction>
</comment>
<evidence type="ECO:0000259" key="12">
    <source>
        <dbReference type="PROSITE" id="PS51163"/>
    </source>
</evidence>
<feature type="domain" description="Acylphosphatase-like" evidence="11">
    <location>
        <begin position="13"/>
        <end position="99"/>
    </location>
</feature>
<evidence type="ECO:0000256" key="2">
    <source>
        <dbReference type="ARBA" id="ARBA00008097"/>
    </source>
</evidence>
<dbReference type="Gene3D" id="3.30.420.360">
    <property type="match status" value="1"/>
</dbReference>
<feature type="region of interest" description="Disordered" evidence="10">
    <location>
        <begin position="74"/>
        <end position="101"/>
    </location>
</feature>
<gene>
    <name evidence="13" type="primary">hypF</name>
    <name evidence="13" type="ORF">JIN87_05145</name>
</gene>
<accession>A0A934RZB0</accession>
<dbReference type="InterPro" id="IPR017968">
    <property type="entry name" value="Acylphosphatase_CS"/>
</dbReference>
<dbReference type="EMBL" id="JAENIL010000007">
    <property type="protein sequence ID" value="MBK1876243.1"/>
    <property type="molecule type" value="Genomic_DNA"/>
</dbReference>
<comment type="pathway">
    <text evidence="1">Protein modification; [NiFe] hydrogenase maturation.</text>
</comment>
<dbReference type="InterPro" id="IPR006070">
    <property type="entry name" value="Sua5-like_dom"/>
</dbReference>
<dbReference type="PIRSF" id="PIRSF006256">
    <property type="entry name" value="CMPcnvr_hdrg_mat"/>
    <property type="match status" value="1"/>
</dbReference>
<dbReference type="Pfam" id="PF07503">
    <property type="entry name" value="zf-HYPF"/>
    <property type="match status" value="2"/>
</dbReference>
<feature type="compositionally biased region" description="Low complexity" evidence="10">
    <location>
        <begin position="81"/>
        <end position="101"/>
    </location>
</feature>
<evidence type="ECO:0000256" key="1">
    <source>
        <dbReference type="ARBA" id="ARBA00004711"/>
    </source>
</evidence>
<dbReference type="PANTHER" id="PTHR42959">
    <property type="entry name" value="CARBAMOYLTRANSFERASE"/>
    <property type="match status" value="1"/>
</dbReference>
<organism evidence="13 14">
    <name type="scientific">Pelagicoccus mobilis</name>
    <dbReference type="NCBI Taxonomy" id="415221"/>
    <lineage>
        <taxon>Bacteria</taxon>
        <taxon>Pseudomonadati</taxon>
        <taxon>Verrucomicrobiota</taxon>
        <taxon>Opitutia</taxon>
        <taxon>Puniceicoccales</taxon>
        <taxon>Pelagicoccaceae</taxon>
        <taxon>Pelagicoccus</taxon>
    </lineage>
</organism>
<keyword evidence="3" id="KW-0436">Ligase</keyword>
<dbReference type="InterPro" id="IPR017945">
    <property type="entry name" value="DHBP_synth_RibB-like_a/b_dom"/>
</dbReference>
<feature type="active site" evidence="9">
    <location>
        <position position="46"/>
    </location>
</feature>
<dbReference type="Gene3D" id="3.30.110.120">
    <property type="match status" value="1"/>
</dbReference>
<dbReference type="RefSeq" id="WP_200354458.1">
    <property type="nucleotide sequence ID" value="NZ_JAENIL010000007.1"/>
</dbReference>
<evidence type="ECO:0000256" key="3">
    <source>
        <dbReference type="ARBA" id="ARBA00022598"/>
    </source>
</evidence>
<dbReference type="Pfam" id="PF01300">
    <property type="entry name" value="Sua5_yciO_yrdC"/>
    <property type="match status" value="1"/>
</dbReference>
<dbReference type="InterPro" id="IPR043129">
    <property type="entry name" value="ATPase_NBD"/>
</dbReference>
<dbReference type="Proteomes" id="UP000617628">
    <property type="component" value="Unassembled WGS sequence"/>
</dbReference>
<keyword evidence="9" id="KW-0378">Hydrolase</keyword>
<feature type="active site" evidence="9">
    <location>
        <position position="28"/>
    </location>
</feature>
<dbReference type="GO" id="GO:0051604">
    <property type="term" value="P:protein maturation"/>
    <property type="evidence" value="ECO:0007669"/>
    <property type="project" value="TreeGrafter"/>
</dbReference>
<dbReference type="Gene3D" id="3.30.420.40">
    <property type="match status" value="1"/>
</dbReference>
<dbReference type="Gene3D" id="3.90.870.50">
    <property type="match status" value="1"/>
</dbReference>
<dbReference type="GO" id="GO:0016874">
    <property type="term" value="F:ligase activity"/>
    <property type="evidence" value="ECO:0007669"/>
    <property type="project" value="UniProtKB-UniRule"/>
</dbReference>
<dbReference type="GO" id="GO:0003998">
    <property type="term" value="F:acylphosphatase activity"/>
    <property type="evidence" value="ECO:0007669"/>
    <property type="project" value="UniProtKB-EC"/>
</dbReference>
<dbReference type="SUPFAM" id="SSF54975">
    <property type="entry name" value="Acylphosphatase/BLUF domain-like"/>
    <property type="match status" value="1"/>
</dbReference>
<dbReference type="Pfam" id="PF22521">
    <property type="entry name" value="HypF_C_2"/>
    <property type="match status" value="1"/>
</dbReference>
<dbReference type="AlphaFoldDB" id="A0A934RZB0"/>
<evidence type="ECO:0000256" key="7">
    <source>
        <dbReference type="ARBA" id="ARBA00048220"/>
    </source>
</evidence>
<dbReference type="InterPro" id="IPR041440">
    <property type="entry name" value="HypF_C"/>
</dbReference>
<dbReference type="PANTHER" id="PTHR42959:SF1">
    <property type="entry name" value="CARBAMOYLTRANSFERASE HYPF"/>
    <property type="match status" value="1"/>
</dbReference>
<dbReference type="NCBIfam" id="TIGR00143">
    <property type="entry name" value="hypF"/>
    <property type="match status" value="1"/>
</dbReference>
<evidence type="ECO:0000256" key="10">
    <source>
        <dbReference type="SAM" id="MobiDB-lite"/>
    </source>
</evidence>
<proteinExistence type="inferred from homology"/>
<evidence type="ECO:0000256" key="4">
    <source>
        <dbReference type="ARBA" id="ARBA00022723"/>
    </source>
</evidence>
<dbReference type="PROSITE" id="PS51160">
    <property type="entry name" value="ACYLPHOSPHATASE_3"/>
    <property type="match status" value="1"/>
</dbReference>
<comment type="caution">
    <text evidence="13">The sequence shown here is derived from an EMBL/GenBank/DDBJ whole genome shotgun (WGS) entry which is preliminary data.</text>
</comment>
<dbReference type="InterPro" id="IPR011125">
    <property type="entry name" value="Znf_HypF"/>
</dbReference>
<evidence type="ECO:0000313" key="14">
    <source>
        <dbReference type="Proteomes" id="UP000617628"/>
    </source>
</evidence>
<dbReference type="GO" id="GO:0016743">
    <property type="term" value="F:carboxyl- or carbamoyltransferase activity"/>
    <property type="evidence" value="ECO:0007669"/>
    <property type="project" value="UniProtKB-UniRule"/>
</dbReference>
<evidence type="ECO:0000313" key="13">
    <source>
        <dbReference type="EMBL" id="MBK1876243.1"/>
    </source>
</evidence>
<evidence type="ECO:0000259" key="11">
    <source>
        <dbReference type="PROSITE" id="PS51160"/>
    </source>
</evidence>
<dbReference type="EC" id="6.2.-.-" evidence="8"/>
<evidence type="ECO:0000256" key="9">
    <source>
        <dbReference type="PROSITE-ProRule" id="PRU00520"/>
    </source>
</evidence>
<dbReference type="SUPFAM" id="SSF55821">
    <property type="entry name" value="YrdC/RibB"/>
    <property type="match status" value="1"/>
</dbReference>
<comment type="similarity">
    <text evidence="2 8">Belongs to the carbamoyltransferase HypF family.</text>
</comment>
<feature type="domain" description="YrdC-like" evidence="12">
    <location>
        <begin position="210"/>
        <end position="393"/>
    </location>
</feature>
<evidence type="ECO:0000256" key="8">
    <source>
        <dbReference type="PIRNR" id="PIRNR006256"/>
    </source>
</evidence>
<keyword evidence="5" id="KW-0863">Zinc-finger</keyword>
<dbReference type="InterPro" id="IPR004421">
    <property type="entry name" value="Carbamoyltransferase_HypF"/>
</dbReference>
<dbReference type="InterPro" id="IPR001792">
    <property type="entry name" value="Acylphosphatase-like_dom"/>
</dbReference>
<evidence type="ECO:0000256" key="5">
    <source>
        <dbReference type="ARBA" id="ARBA00022771"/>
    </source>
</evidence>
<dbReference type="Pfam" id="PF00708">
    <property type="entry name" value="Acylphosphatase"/>
    <property type="match status" value="1"/>
</dbReference>
<dbReference type="SUPFAM" id="SSF53067">
    <property type="entry name" value="Actin-like ATPase domain"/>
    <property type="match status" value="1"/>
</dbReference>
<dbReference type="GO" id="GO:0003725">
    <property type="term" value="F:double-stranded RNA binding"/>
    <property type="evidence" value="ECO:0007669"/>
    <property type="project" value="InterPro"/>
</dbReference>
<keyword evidence="6" id="KW-0862">Zinc</keyword>
<dbReference type="PROSITE" id="PS51163">
    <property type="entry name" value="YRDC"/>
    <property type="match status" value="1"/>
</dbReference>
<reference evidence="13" key="1">
    <citation type="submission" date="2021-01" db="EMBL/GenBank/DDBJ databases">
        <title>Modified the classification status of verrucomicrobia.</title>
        <authorList>
            <person name="Feng X."/>
        </authorList>
    </citation>
    <scope>NUCLEOTIDE SEQUENCE</scope>
    <source>
        <strain evidence="13">KCTC 13126</strain>
    </source>
</reference>
<dbReference type="PROSITE" id="PS00150">
    <property type="entry name" value="ACYLPHOSPHATASE_1"/>
    <property type="match status" value="1"/>
</dbReference>
<name>A0A934RZB0_9BACT</name>
<dbReference type="Pfam" id="PF17788">
    <property type="entry name" value="HypF_C"/>
    <property type="match status" value="1"/>
</dbReference>
<evidence type="ECO:0000256" key="6">
    <source>
        <dbReference type="ARBA" id="ARBA00022833"/>
    </source>
</evidence>
<comment type="catalytic activity">
    <reaction evidence="7">
        <text>C-terminal L-cysteinyl-[HypE protein] + carbamoyl phosphate + ATP + H2O = C-terminal S-carboxamide-L-cysteinyl-[HypE protein] + AMP + phosphate + diphosphate + H(+)</text>
        <dbReference type="Rhea" id="RHEA:55636"/>
        <dbReference type="Rhea" id="RHEA-COMP:14247"/>
        <dbReference type="Rhea" id="RHEA-COMP:14392"/>
        <dbReference type="ChEBI" id="CHEBI:15377"/>
        <dbReference type="ChEBI" id="CHEBI:15378"/>
        <dbReference type="ChEBI" id="CHEBI:30616"/>
        <dbReference type="ChEBI" id="CHEBI:33019"/>
        <dbReference type="ChEBI" id="CHEBI:43474"/>
        <dbReference type="ChEBI" id="CHEBI:58228"/>
        <dbReference type="ChEBI" id="CHEBI:76913"/>
        <dbReference type="ChEBI" id="CHEBI:139126"/>
        <dbReference type="ChEBI" id="CHEBI:456215"/>
    </reaction>
</comment>
<protein>
    <recommendedName>
        <fullName evidence="8">Carbamoyltransferase</fullName>
        <ecNumber evidence="8">6.2.-.-</ecNumber>
    </recommendedName>
</protein>
<dbReference type="FunFam" id="3.30.420.40:FF:000124">
    <property type="entry name" value="Carbamoyltransferase HypF"/>
    <property type="match status" value="1"/>
</dbReference>
<keyword evidence="14" id="KW-1185">Reference proteome</keyword>
<sequence length="760" mass="84396">MPIAPTETTRRQRKRLTIQGTVQGVGFRPHIYRLATELQLSGWVSNCSEGVHIEVEGPQKKIQSFTRRLLNERPAHSQINSVQSTPQPLSSSSPFEIRSSSHSGEKSALILPDIATCPECLAEILDPQNRRYLYPFTNCTHCGPRFSIINELPYDRPNTTMREFELCEDCRREYENPLDRRFHAQPTACPNCGPMLSFVSSSLSHTEQNQEPLTLAVKTLQAGKILALKGLGGFQLLVDARDAQAVARLRKRKHRSEKPFATLFPSLNSARAHCEISDEEAKLLTSSQAPIVLLRKVQDTLEGVAPGNPELGVMLPYTPLHHLIMTSLDFPVVATSGNLSEEPICITNEEALHRLKDIADAFLLHDRPIARPVDDSVARVIHGLPQVLRRARGYAPLPIELRRPCNPLLAVGGHLKNTVAIAKHNQVFLSQHIGNLETEESYRVFKNATQDLPRLYELSPAAFICDKHPDYHSTQFAEQSGIPVESVQHHLAHVYSCMAENKLEPDVCGLSWDGTGYGTDGTIWGGECFAISKEAARRIATLRPFPLLGGDLAAKAPRRAALGLLFSAGKNHEWKHLNYAPSELRILHQAIEKQLNTALTSSLGRLFDAISALLGFQQVSTYEGQAAMKLEWLARNSETSDSYQFRLNDPENDKLPAIIDWAPAIHEVLADINNRESKEAIARKFHNALANLAAHLANRLGTKQVVLTGGCFQNRLLSELTVRKLEESGFTPYWHQKVPPNDGGIALGQIAATQYSKLTT</sequence>